<feature type="compositionally biased region" description="Basic and acidic residues" evidence="1">
    <location>
        <begin position="296"/>
        <end position="311"/>
    </location>
</feature>
<evidence type="ECO:0000313" key="2">
    <source>
        <dbReference type="EMBL" id="KIY42986.1"/>
    </source>
</evidence>
<feature type="compositionally biased region" description="Polar residues" evidence="1">
    <location>
        <begin position="445"/>
        <end position="456"/>
    </location>
</feature>
<dbReference type="AlphaFoldDB" id="A0A0D7A224"/>
<feature type="compositionally biased region" description="Polar residues" evidence="1">
    <location>
        <begin position="86"/>
        <end position="96"/>
    </location>
</feature>
<feature type="region of interest" description="Disordered" evidence="1">
    <location>
        <begin position="75"/>
        <end position="124"/>
    </location>
</feature>
<feature type="compositionally biased region" description="Low complexity" evidence="1">
    <location>
        <begin position="43"/>
        <end position="61"/>
    </location>
</feature>
<evidence type="ECO:0000313" key="3">
    <source>
        <dbReference type="Proteomes" id="UP000054144"/>
    </source>
</evidence>
<dbReference type="Proteomes" id="UP000054144">
    <property type="component" value="Unassembled WGS sequence"/>
</dbReference>
<accession>A0A0D7A224</accession>
<name>A0A0D7A224_9AGAR</name>
<feature type="compositionally biased region" description="Polar residues" evidence="1">
    <location>
        <begin position="360"/>
        <end position="375"/>
    </location>
</feature>
<dbReference type="EMBL" id="KN882148">
    <property type="protein sequence ID" value="KIY42986.1"/>
    <property type="molecule type" value="Genomic_DNA"/>
</dbReference>
<feature type="region of interest" description="Disordered" evidence="1">
    <location>
        <begin position="423"/>
        <end position="464"/>
    </location>
</feature>
<sequence>MSSQAHLTNHAHVHNQAFVQNVAIQPGKMPAIPSSSIYGNQHSQIVPSSSQTPSSLSTFNSHNAAGNQNIHAISHPHQSVGPVFPPTSSHPSSSNAYAPPNVHRPDPQPPTPPSRKTSLICSPPDPSTCVGDPGMAEYLASLWKEPIAHFEAQAHDLALRLQTCDAREKQLAQRESAVGAREIGLSKHQQMQQQQHQYEQSSGWGLPPLSPAEHDLAELRKESARLHEEAAVLREDNQKLWQLKGELEHHLLRRAAFHEQATSEIAQLKRMREADNASFQAECDRLKREHKQLVAQRDDAQRSSQAAKDDSALISKELDRLKQQGMPLAMTLNSTLLGTIRELEKEVQRLSGRSEHSLHTESSLISAVHSASPSSKRSHPPQSWLGPAEHPAFVEEQSDFGQGDLNFDSVALELELLNRSGPRFQPLFLDAPPAGSQPEDAHELQSATSSLRVSPRSSKRKRAS</sequence>
<reference evidence="2 3" key="1">
    <citation type="journal article" date="2015" name="Fungal Genet. Biol.">
        <title>Evolution of novel wood decay mechanisms in Agaricales revealed by the genome sequences of Fistulina hepatica and Cylindrobasidium torrendii.</title>
        <authorList>
            <person name="Floudas D."/>
            <person name="Held B.W."/>
            <person name="Riley R."/>
            <person name="Nagy L.G."/>
            <person name="Koehler G."/>
            <person name="Ransdell A.S."/>
            <person name="Younus H."/>
            <person name="Chow J."/>
            <person name="Chiniquy J."/>
            <person name="Lipzen A."/>
            <person name="Tritt A."/>
            <person name="Sun H."/>
            <person name="Haridas S."/>
            <person name="LaButti K."/>
            <person name="Ohm R.A."/>
            <person name="Kues U."/>
            <person name="Blanchette R.A."/>
            <person name="Grigoriev I.V."/>
            <person name="Minto R.E."/>
            <person name="Hibbett D.S."/>
        </authorList>
    </citation>
    <scope>NUCLEOTIDE SEQUENCE [LARGE SCALE GENOMIC DNA]</scope>
    <source>
        <strain evidence="2 3">ATCC 64428</strain>
    </source>
</reference>
<feature type="region of interest" description="Disordered" evidence="1">
    <location>
        <begin position="33"/>
        <end position="63"/>
    </location>
</feature>
<organism evidence="2 3">
    <name type="scientific">Fistulina hepatica ATCC 64428</name>
    <dbReference type="NCBI Taxonomy" id="1128425"/>
    <lineage>
        <taxon>Eukaryota</taxon>
        <taxon>Fungi</taxon>
        <taxon>Dikarya</taxon>
        <taxon>Basidiomycota</taxon>
        <taxon>Agaricomycotina</taxon>
        <taxon>Agaricomycetes</taxon>
        <taxon>Agaricomycetidae</taxon>
        <taxon>Agaricales</taxon>
        <taxon>Fistulinaceae</taxon>
        <taxon>Fistulina</taxon>
    </lineage>
</organism>
<gene>
    <name evidence="2" type="ORF">FISHEDRAFT_78954</name>
</gene>
<proteinExistence type="predicted"/>
<protein>
    <submittedName>
        <fullName evidence="2">Uncharacterized protein</fullName>
    </submittedName>
</protein>
<feature type="compositionally biased region" description="Polar residues" evidence="1">
    <location>
        <begin position="33"/>
        <end position="42"/>
    </location>
</feature>
<evidence type="ECO:0000256" key="1">
    <source>
        <dbReference type="SAM" id="MobiDB-lite"/>
    </source>
</evidence>
<feature type="region of interest" description="Disordered" evidence="1">
    <location>
        <begin position="351"/>
        <end position="387"/>
    </location>
</feature>
<keyword evidence="3" id="KW-1185">Reference proteome</keyword>
<feature type="region of interest" description="Disordered" evidence="1">
    <location>
        <begin position="292"/>
        <end position="311"/>
    </location>
</feature>